<keyword evidence="2" id="KW-1185">Reference proteome</keyword>
<evidence type="ECO:0000313" key="2">
    <source>
        <dbReference type="Proteomes" id="UP000050761"/>
    </source>
</evidence>
<proteinExistence type="predicted"/>
<gene>
    <name evidence="1" type="ORF">HPBE_LOCUS15035</name>
</gene>
<reference evidence="1 2" key="1">
    <citation type="submission" date="2018-11" db="EMBL/GenBank/DDBJ databases">
        <authorList>
            <consortium name="Pathogen Informatics"/>
        </authorList>
    </citation>
    <scope>NUCLEOTIDE SEQUENCE [LARGE SCALE GENOMIC DNA]</scope>
</reference>
<protein>
    <submittedName>
        <fullName evidence="3">DDE_Tnp_1_7 domain-containing protein</fullName>
    </submittedName>
</protein>
<evidence type="ECO:0000313" key="3">
    <source>
        <dbReference type="WBParaSite" id="HPBE_0001503401-mRNA-1"/>
    </source>
</evidence>
<reference evidence="3" key="2">
    <citation type="submission" date="2019-09" db="UniProtKB">
        <authorList>
            <consortium name="WormBaseParasite"/>
        </authorList>
    </citation>
    <scope>IDENTIFICATION</scope>
</reference>
<accession>A0A183G1G7</accession>
<sequence>MALSADRKVSMCGLLGDEKLTTDSLNRYTPGPEEELSGSKLRPRQYDSVLKSLSEVVQVGRSVFIKEALLDEWPKYLPCLPPFGHPLWQIDHKRDIGIGRRSGAILTALKTLQSGDAAPQSVDSNSHVSKKTV</sequence>
<evidence type="ECO:0000313" key="1">
    <source>
        <dbReference type="EMBL" id="VDP01574.1"/>
    </source>
</evidence>
<dbReference type="Proteomes" id="UP000050761">
    <property type="component" value="Unassembled WGS sequence"/>
</dbReference>
<accession>A0A3P8B9W7</accession>
<name>A0A183G1G7_HELPZ</name>
<organism evidence="2 3">
    <name type="scientific">Heligmosomoides polygyrus</name>
    <name type="common">Parasitic roundworm</name>
    <dbReference type="NCBI Taxonomy" id="6339"/>
    <lineage>
        <taxon>Eukaryota</taxon>
        <taxon>Metazoa</taxon>
        <taxon>Ecdysozoa</taxon>
        <taxon>Nematoda</taxon>
        <taxon>Chromadorea</taxon>
        <taxon>Rhabditida</taxon>
        <taxon>Rhabditina</taxon>
        <taxon>Rhabditomorpha</taxon>
        <taxon>Strongyloidea</taxon>
        <taxon>Heligmosomidae</taxon>
        <taxon>Heligmosomoides</taxon>
    </lineage>
</organism>
<dbReference type="WBParaSite" id="HPBE_0001503401-mRNA-1">
    <property type="protein sequence ID" value="HPBE_0001503401-mRNA-1"/>
    <property type="gene ID" value="HPBE_0001503401"/>
</dbReference>
<dbReference type="AlphaFoldDB" id="A0A183G1G7"/>
<dbReference type="EMBL" id="UZAH01028661">
    <property type="protein sequence ID" value="VDP01574.1"/>
    <property type="molecule type" value="Genomic_DNA"/>
</dbReference>